<feature type="transmembrane region" description="Helical" evidence="1">
    <location>
        <begin position="115"/>
        <end position="134"/>
    </location>
</feature>
<keyword evidence="1" id="KW-0812">Transmembrane</keyword>
<dbReference type="GO" id="GO:0080120">
    <property type="term" value="P:CAAX-box protein maturation"/>
    <property type="evidence" value="ECO:0007669"/>
    <property type="project" value="UniProtKB-ARBA"/>
</dbReference>
<evidence type="ECO:0000313" key="3">
    <source>
        <dbReference type="EMBL" id="PKQ61057.1"/>
    </source>
</evidence>
<dbReference type="AlphaFoldDB" id="A0A2N3HSP1"/>
<dbReference type="EMBL" id="MVDD01000018">
    <property type="protein sequence ID" value="PKQ61057.1"/>
    <property type="molecule type" value="Genomic_DNA"/>
</dbReference>
<dbReference type="OrthoDB" id="847268at2"/>
<accession>A0A2N3HSP1</accession>
<proteinExistence type="predicted"/>
<evidence type="ECO:0000256" key="1">
    <source>
        <dbReference type="SAM" id="Phobius"/>
    </source>
</evidence>
<dbReference type="Pfam" id="PF02517">
    <property type="entry name" value="Rce1-like"/>
    <property type="match status" value="1"/>
</dbReference>
<feature type="transmembrane region" description="Helical" evidence="1">
    <location>
        <begin position="66"/>
        <end position="85"/>
    </location>
</feature>
<evidence type="ECO:0000259" key="2">
    <source>
        <dbReference type="Pfam" id="PF02517"/>
    </source>
</evidence>
<reference evidence="3 4" key="1">
    <citation type="journal article" date="2017" name="Front. Microbiol.">
        <title>Labilibaculum manganireducens gen. nov., sp. nov. and Labilibaculum filiforme sp. nov., Novel Bacteroidetes Isolated from Subsurface Sediments of the Baltic Sea.</title>
        <authorList>
            <person name="Vandieken V."/>
            <person name="Marshall I.P."/>
            <person name="Niemann H."/>
            <person name="Engelen B."/>
            <person name="Cypionka H."/>
        </authorList>
    </citation>
    <scope>NUCLEOTIDE SEQUENCE [LARGE SCALE GENOMIC DNA]</scope>
    <source>
        <strain evidence="3 4">59.16B</strain>
    </source>
</reference>
<dbReference type="Proteomes" id="UP000233535">
    <property type="component" value="Unassembled WGS sequence"/>
</dbReference>
<keyword evidence="1" id="KW-1133">Transmembrane helix</keyword>
<dbReference type="RefSeq" id="WP_101263021.1">
    <property type="nucleotide sequence ID" value="NZ_MVDD01000018.1"/>
</dbReference>
<evidence type="ECO:0000313" key="4">
    <source>
        <dbReference type="Proteomes" id="UP000233535"/>
    </source>
</evidence>
<feature type="transmembrane region" description="Helical" evidence="1">
    <location>
        <begin position="23"/>
        <end position="46"/>
    </location>
</feature>
<comment type="caution">
    <text evidence="3">The sequence shown here is derived from an EMBL/GenBank/DDBJ whole genome shotgun (WGS) entry which is preliminary data.</text>
</comment>
<feature type="transmembrane region" description="Helical" evidence="1">
    <location>
        <begin position="146"/>
        <end position="164"/>
    </location>
</feature>
<feature type="domain" description="CAAX prenyl protease 2/Lysostaphin resistance protein A-like" evidence="2">
    <location>
        <begin position="65"/>
        <end position="211"/>
    </location>
</feature>
<name>A0A2N3HSP1_9BACT</name>
<protein>
    <recommendedName>
        <fullName evidence="2">CAAX prenyl protease 2/Lysostaphin resistance protein A-like domain-containing protein</fullName>
    </recommendedName>
</protein>
<feature type="transmembrane region" description="Helical" evidence="1">
    <location>
        <begin position="197"/>
        <end position="215"/>
    </location>
</feature>
<dbReference type="GO" id="GO:0004175">
    <property type="term" value="F:endopeptidase activity"/>
    <property type="evidence" value="ECO:0007669"/>
    <property type="project" value="UniProtKB-ARBA"/>
</dbReference>
<keyword evidence="1" id="KW-0472">Membrane</keyword>
<keyword evidence="4" id="KW-1185">Reference proteome</keyword>
<dbReference type="InterPro" id="IPR003675">
    <property type="entry name" value="Rce1/LyrA-like_dom"/>
</dbReference>
<sequence length="216" mass="24772">MKNILSFSKAPDFTISFKQWKPIYFLQFYVLMLLCLMPLSSISKLVSYSFDILDVSLVGMSYLKKVILGVIIAPVAEELIFRLLLKEDKKHFYLFGLVCLCYIFAGVYLNHSGTTIIVAVIFILGISLGFSNYMGKIIDIYSKKNYKYLYFGSILIFGLIHGHNYSFESYHQTLLIPLLTLPQMGMGFFLSYIRVNYGIIYSIGFHAMINLSILFT</sequence>
<organism evidence="3 4">
    <name type="scientific">Labilibaculum filiforme</name>
    <dbReference type="NCBI Taxonomy" id="1940526"/>
    <lineage>
        <taxon>Bacteria</taxon>
        <taxon>Pseudomonadati</taxon>
        <taxon>Bacteroidota</taxon>
        <taxon>Bacteroidia</taxon>
        <taxon>Marinilabiliales</taxon>
        <taxon>Marinifilaceae</taxon>
        <taxon>Labilibaculum</taxon>
    </lineage>
</organism>
<gene>
    <name evidence="3" type="ORF">BZG02_17345</name>
</gene>
<feature type="transmembrane region" description="Helical" evidence="1">
    <location>
        <begin position="92"/>
        <end position="109"/>
    </location>
</feature>